<evidence type="ECO:0000256" key="5">
    <source>
        <dbReference type="SAM" id="SignalP"/>
    </source>
</evidence>
<sequence precursor="true">MANLVAKRLFLGCAAAWLLVAMTLVDEASATCYEDWSRCTPSTSWLTGILWKSCTNRCKELGHRRGDCRDSPSKCWKNNKQCYCF</sequence>
<dbReference type="Pfam" id="PF14865">
    <property type="entry name" value="Macin"/>
    <property type="match status" value="1"/>
</dbReference>
<reference evidence="6" key="1">
    <citation type="submission" date="2014-09" db="EMBL/GenBank/DDBJ databases">
        <title>Qualitative and quantitative analysis of a neuromacin-related peptide in the earthworm Eisenia fetida during caudal regeneration.</title>
        <authorList>
            <person name="Boros A."/>
            <person name="Rumpler E."/>
            <person name="Koronya R."/>
            <person name="Molnar L."/>
        </authorList>
    </citation>
    <scope>NUCLEOTIDE SEQUENCE</scope>
    <source>
        <tissue evidence="6">Central nervous system</tissue>
    </source>
</reference>
<comment type="similarity">
    <text evidence="2">Belongs to the macin family.</text>
</comment>
<evidence type="ECO:0000256" key="3">
    <source>
        <dbReference type="ARBA" id="ARBA00022525"/>
    </source>
</evidence>
<evidence type="ECO:0000256" key="2">
    <source>
        <dbReference type="ARBA" id="ARBA00010366"/>
    </source>
</evidence>
<feature type="signal peptide" evidence="5">
    <location>
        <begin position="1"/>
        <end position="30"/>
    </location>
</feature>
<comment type="subcellular location">
    <subcellularLocation>
        <location evidence="1">Secreted</location>
    </subcellularLocation>
</comment>
<dbReference type="EMBL" id="KM597458">
    <property type="protein sequence ID" value="AKO70613.1"/>
    <property type="molecule type" value="mRNA"/>
</dbReference>
<name>A0A0M3WPR3_EISFE</name>
<evidence type="ECO:0000256" key="4">
    <source>
        <dbReference type="ARBA" id="ARBA00023157"/>
    </source>
</evidence>
<keyword evidence="4" id="KW-1015">Disulfide bond</keyword>
<feature type="chain" id="PRO_5005791226" evidence="5">
    <location>
        <begin position="31"/>
        <end position="85"/>
    </location>
</feature>
<evidence type="ECO:0000256" key="1">
    <source>
        <dbReference type="ARBA" id="ARBA00004613"/>
    </source>
</evidence>
<dbReference type="InterPro" id="IPR029230">
    <property type="entry name" value="Macin"/>
</dbReference>
<accession>A0A0M3WPR3</accession>
<dbReference type="InterPro" id="IPR038456">
    <property type="entry name" value="Macin_sf"/>
</dbReference>
<dbReference type="AlphaFoldDB" id="A0A0M3WPR3"/>
<keyword evidence="3" id="KW-0964">Secreted</keyword>
<organism evidence="6">
    <name type="scientific">Eisenia fetida</name>
    <name type="common">Red wiggler worm</name>
    <dbReference type="NCBI Taxonomy" id="6396"/>
    <lineage>
        <taxon>Eukaryota</taxon>
        <taxon>Metazoa</taxon>
        <taxon>Spiralia</taxon>
        <taxon>Lophotrochozoa</taxon>
        <taxon>Annelida</taxon>
        <taxon>Clitellata</taxon>
        <taxon>Oligochaeta</taxon>
        <taxon>Crassiclitellata</taxon>
        <taxon>Lumbricina</taxon>
        <taxon>Lumbricidae</taxon>
        <taxon>Lumbricinae</taxon>
        <taxon>Eisenia</taxon>
    </lineage>
</organism>
<proteinExistence type="evidence at transcript level"/>
<dbReference type="GO" id="GO:0006952">
    <property type="term" value="P:defense response"/>
    <property type="evidence" value="ECO:0007669"/>
    <property type="project" value="InterPro"/>
</dbReference>
<dbReference type="GO" id="GO:0005576">
    <property type="term" value="C:extracellular region"/>
    <property type="evidence" value="ECO:0007669"/>
    <property type="project" value="UniProtKB-SubCell"/>
</dbReference>
<keyword evidence="5" id="KW-0732">Signal</keyword>
<dbReference type="Gene3D" id="3.30.30.100">
    <property type="match status" value="1"/>
</dbReference>
<evidence type="ECO:0000313" key="6">
    <source>
        <dbReference type="EMBL" id="AKO70613.1"/>
    </source>
</evidence>
<protein>
    <submittedName>
        <fullName evidence="6">Neuromacin propeptide</fullName>
    </submittedName>
</protein>